<evidence type="ECO:0000313" key="2">
    <source>
        <dbReference type="EMBL" id="KAA8528464.1"/>
    </source>
</evidence>
<evidence type="ECO:0000313" key="3">
    <source>
        <dbReference type="Proteomes" id="UP000325577"/>
    </source>
</evidence>
<sequence length="266" mass="29452">MFSTETDFMVQFHGPDEHDDGWSFGTSSAFMPTDEVDNMTWLDHTSFYSSDTLNPNFQYFSQENSNSSDNNAIAFPTSTHENYHLNYSNHISKSTDFCMMDNKINSSPVPDFVDEIMESILCLKEEMSGDQVLNAGQPAANADPVKELQLKRKFNMPELHTADTSESPKKKSRRNATKCKKNQKLTVNCDDEEETNNVGPNGQSSSCYSSEDDSNASQELNGGANSDSKGSAPLNSKGKTRASRGSATDPQSLYARVKNFPLACIK</sequence>
<feature type="compositionally biased region" description="Basic and acidic residues" evidence="1">
    <location>
        <begin position="160"/>
        <end position="169"/>
    </location>
</feature>
<feature type="region of interest" description="Disordered" evidence="1">
    <location>
        <begin position="157"/>
        <end position="253"/>
    </location>
</feature>
<name>A0A5J5ADY0_9ASTE</name>
<organism evidence="2 3">
    <name type="scientific">Nyssa sinensis</name>
    <dbReference type="NCBI Taxonomy" id="561372"/>
    <lineage>
        <taxon>Eukaryota</taxon>
        <taxon>Viridiplantae</taxon>
        <taxon>Streptophyta</taxon>
        <taxon>Embryophyta</taxon>
        <taxon>Tracheophyta</taxon>
        <taxon>Spermatophyta</taxon>
        <taxon>Magnoliopsida</taxon>
        <taxon>eudicotyledons</taxon>
        <taxon>Gunneridae</taxon>
        <taxon>Pentapetalae</taxon>
        <taxon>asterids</taxon>
        <taxon>Cornales</taxon>
        <taxon>Nyssaceae</taxon>
        <taxon>Nyssa</taxon>
    </lineage>
</organism>
<proteinExistence type="predicted"/>
<dbReference type="Proteomes" id="UP000325577">
    <property type="component" value="Linkage Group LG21"/>
</dbReference>
<evidence type="ECO:0000256" key="1">
    <source>
        <dbReference type="SAM" id="MobiDB-lite"/>
    </source>
</evidence>
<gene>
    <name evidence="2" type="ORF">F0562_035819</name>
</gene>
<keyword evidence="3" id="KW-1185">Reference proteome</keyword>
<dbReference type="OrthoDB" id="651283at2759"/>
<feature type="compositionally biased region" description="Basic residues" evidence="1">
    <location>
        <begin position="170"/>
        <end position="183"/>
    </location>
</feature>
<feature type="compositionally biased region" description="Polar residues" evidence="1">
    <location>
        <begin position="218"/>
        <end position="229"/>
    </location>
</feature>
<protein>
    <submittedName>
        <fullName evidence="2">Uncharacterized protein</fullName>
    </submittedName>
</protein>
<accession>A0A5J5ADY0</accession>
<dbReference type="EMBL" id="CM018045">
    <property type="protein sequence ID" value="KAA8528464.1"/>
    <property type="molecule type" value="Genomic_DNA"/>
</dbReference>
<reference evidence="2 3" key="1">
    <citation type="submission" date="2019-09" db="EMBL/GenBank/DDBJ databases">
        <title>A chromosome-level genome assembly of the Chinese tupelo Nyssa sinensis.</title>
        <authorList>
            <person name="Yang X."/>
            <person name="Kang M."/>
            <person name="Yang Y."/>
            <person name="Xiong H."/>
            <person name="Wang M."/>
            <person name="Zhang Z."/>
            <person name="Wang Z."/>
            <person name="Wu H."/>
            <person name="Ma T."/>
            <person name="Liu J."/>
            <person name="Xi Z."/>
        </authorList>
    </citation>
    <scope>NUCLEOTIDE SEQUENCE [LARGE SCALE GENOMIC DNA]</scope>
    <source>
        <strain evidence="2">J267</strain>
        <tissue evidence="2">Leaf</tissue>
    </source>
</reference>
<dbReference type="AlphaFoldDB" id="A0A5J5ADY0"/>